<proteinExistence type="predicted"/>
<keyword evidence="2" id="KW-1185">Reference proteome</keyword>
<dbReference type="Proteomes" id="UP000308197">
    <property type="component" value="Unassembled WGS sequence"/>
</dbReference>
<protein>
    <submittedName>
        <fullName evidence="1">Uncharacterized protein</fullName>
    </submittedName>
</protein>
<organism evidence="1 2">
    <name type="scientific">Polyporus arcularius HHB13444</name>
    <dbReference type="NCBI Taxonomy" id="1314778"/>
    <lineage>
        <taxon>Eukaryota</taxon>
        <taxon>Fungi</taxon>
        <taxon>Dikarya</taxon>
        <taxon>Basidiomycota</taxon>
        <taxon>Agaricomycotina</taxon>
        <taxon>Agaricomycetes</taxon>
        <taxon>Polyporales</taxon>
        <taxon>Polyporaceae</taxon>
        <taxon>Polyporus</taxon>
    </lineage>
</organism>
<reference evidence="1 2" key="1">
    <citation type="journal article" date="2019" name="Nat. Ecol. Evol.">
        <title>Megaphylogeny resolves global patterns of mushroom evolution.</title>
        <authorList>
            <person name="Varga T."/>
            <person name="Krizsan K."/>
            <person name="Foldi C."/>
            <person name="Dima B."/>
            <person name="Sanchez-Garcia M."/>
            <person name="Sanchez-Ramirez S."/>
            <person name="Szollosi G.J."/>
            <person name="Szarkandi J.G."/>
            <person name="Papp V."/>
            <person name="Albert L."/>
            <person name="Andreopoulos W."/>
            <person name="Angelini C."/>
            <person name="Antonin V."/>
            <person name="Barry K.W."/>
            <person name="Bougher N.L."/>
            <person name="Buchanan P."/>
            <person name="Buyck B."/>
            <person name="Bense V."/>
            <person name="Catcheside P."/>
            <person name="Chovatia M."/>
            <person name="Cooper J."/>
            <person name="Damon W."/>
            <person name="Desjardin D."/>
            <person name="Finy P."/>
            <person name="Geml J."/>
            <person name="Haridas S."/>
            <person name="Hughes K."/>
            <person name="Justo A."/>
            <person name="Karasinski D."/>
            <person name="Kautmanova I."/>
            <person name="Kiss B."/>
            <person name="Kocsube S."/>
            <person name="Kotiranta H."/>
            <person name="LaButti K.M."/>
            <person name="Lechner B.E."/>
            <person name="Liimatainen K."/>
            <person name="Lipzen A."/>
            <person name="Lukacs Z."/>
            <person name="Mihaltcheva S."/>
            <person name="Morgado L.N."/>
            <person name="Niskanen T."/>
            <person name="Noordeloos M.E."/>
            <person name="Ohm R.A."/>
            <person name="Ortiz-Santana B."/>
            <person name="Ovrebo C."/>
            <person name="Racz N."/>
            <person name="Riley R."/>
            <person name="Savchenko A."/>
            <person name="Shiryaev A."/>
            <person name="Soop K."/>
            <person name="Spirin V."/>
            <person name="Szebenyi C."/>
            <person name="Tomsovsky M."/>
            <person name="Tulloss R.E."/>
            <person name="Uehling J."/>
            <person name="Grigoriev I.V."/>
            <person name="Vagvolgyi C."/>
            <person name="Papp T."/>
            <person name="Martin F.M."/>
            <person name="Miettinen O."/>
            <person name="Hibbett D.S."/>
            <person name="Nagy L.G."/>
        </authorList>
    </citation>
    <scope>NUCLEOTIDE SEQUENCE [LARGE SCALE GENOMIC DNA]</scope>
    <source>
        <strain evidence="1 2">HHB13444</strain>
    </source>
</reference>
<evidence type="ECO:0000313" key="1">
    <source>
        <dbReference type="EMBL" id="TFK90612.1"/>
    </source>
</evidence>
<dbReference type="AlphaFoldDB" id="A0A5C3PMR9"/>
<name>A0A5C3PMR9_9APHY</name>
<evidence type="ECO:0000313" key="2">
    <source>
        <dbReference type="Proteomes" id="UP000308197"/>
    </source>
</evidence>
<gene>
    <name evidence="1" type="ORF">K466DRAFT_374444</name>
</gene>
<dbReference type="EMBL" id="ML211041">
    <property type="protein sequence ID" value="TFK90612.1"/>
    <property type="molecule type" value="Genomic_DNA"/>
</dbReference>
<sequence>MTRTTTACSLFPPSPTRTLLLSAAEHYLPLSPDPVAAAAHILYARAHLRYQNIPTVSSQVPGEWKSSCVPTSLLSKSRSYVITIATSSSHMHPATSTRTPGSVHVICTVSVLPLTLLLPLDSSRSRVPPLPLPRPRPLDWPVGGPFNLALSGQHGWCP</sequence>
<dbReference type="InParanoid" id="A0A5C3PMR9"/>
<accession>A0A5C3PMR9</accession>